<evidence type="ECO:0000256" key="4">
    <source>
        <dbReference type="ARBA" id="ARBA00022691"/>
    </source>
</evidence>
<dbReference type="EMBL" id="BK015343">
    <property type="protein sequence ID" value="DAE02198.1"/>
    <property type="molecule type" value="Genomic_DNA"/>
</dbReference>
<keyword evidence="3 5" id="KW-0808">Transferase</keyword>
<dbReference type="SUPFAM" id="SSF53335">
    <property type="entry name" value="S-adenosyl-L-methionine-dependent methyltransferases"/>
    <property type="match status" value="1"/>
</dbReference>
<proteinExistence type="inferred from homology"/>
<dbReference type="PANTHER" id="PTHR10629">
    <property type="entry name" value="CYTOSINE-SPECIFIC METHYLTRANSFERASE"/>
    <property type="match status" value="1"/>
</dbReference>
<evidence type="ECO:0000313" key="6">
    <source>
        <dbReference type="EMBL" id="DAE02198.1"/>
    </source>
</evidence>
<dbReference type="GO" id="GO:0032259">
    <property type="term" value="P:methylation"/>
    <property type="evidence" value="ECO:0007669"/>
    <property type="project" value="UniProtKB-KW"/>
</dbReference>
<dbReference type="Pfam" id="PF00145">
    <property type="entry name" value="DNA_methylase"/>
    <property type="match status" value="1"/>
</dbReference>
<dbReference type="EC" id="2.1.1.37" evidence="1"/>
<keyword evidence="2 5" id="KW-0489">Methyltransferase</keyword>
<dbReference type="GO" id="GO:0044027">
    <property type="term" value="P:negative regulation of gene expression via chromosomal CpG island methylation"/>
    <property type="evidence" value="ECO:0007669"/>
    <property type="project" value="TreeGrafter"/>
</dbReference>
<reference evidence="6" key="1">
    <citation type="journal article" date="2021" name="Proc. Natl. Acad. Sci. U.S.A.">
        <title>A Catalog of Tens of Thousands of Viruses from Human Metagenomes Reveals Hidden Associations with Chronic Diseases.</title>
        <authorList>
            <person name="Tisza M.J."/>
            <person name="Buck C.B."/>
        </authorList>
    </citation>
    <scope>NUCLEOTIDE SEQUENCE</scope>
    <source>
        <strain evidence="6">Ctiil21</strain>
    </source>
</reference>
<evidence type="ECO:0000256" key="1">
    <source>
        <dbReference type="ARBA" id="ARBA00011975"/>
    </source>
</evidence>
<protein>
    <recommendedName>
        <fullName evidence="1">DNA (cytosine-5-)-methyltransferase</fullName>
        <ecNumber evidence="1">2.1.1.37</ecNumber>
    </recommendedName>
</protein>
<keyword evidence="4 5" id="KW-0949">S-adenosyl-L-methionine</keyword>
<feature type="active site" evidence="5">
    <location>
        <position position="77"/>
    </location>
</feature>
<accession>A0A8S5P557</accession>
<name>A0A8S5P557_9CAUD</name>
<dbReference type="Gene3D" id="3.40.50.150">
    <property type="entry name" value="Vaccinia Virus protein VP39"/>
    <property type="match status" value="1"/>
</dbReference>
<evidence type="ECO:0000256" key="2">
    <source>
        <dbReference type="ARBA" id="ARBA00022603"/>
    </source>
</evidence>
<evidence type="ECO:0000256" key="5">
    <source>
        <dbReference type="PROSITE-ProRule" id="PRU01016"/>
    </source>
</evidence>
<dbReference type="InterPro" id="IPR001525">
    <property type="entry name" value="C5_MeTfrase"/>
</dbReference>
<dbReference type="PROSITE" id="PS51679">
    <property type="entry name" value="SAM_MT_C5"/>
    <property type="match status" value="1"/>
</dbReference>
<dbReference type="InterPro" id="IPR050390">
    <property type="entry name" value="C5-Methyltransferase"/>
</dbReference>
<dbReference type="PANTHER" id="PTHR10629:SF52">
    <property type="entry name" value="DNA (CYTOSINE-5)-METHYLTRANSFERASE 1"/>
    <property type="match status" value="1"/>
</dbReference>
<organism evidence="6">
    <name type="scientific">Myoviridae sp. ctiil21</name>
    <dbReference type="NCBI Taxonomy" id="2825153"/>
    <lineage>
        <taxon>Viruses</taxon>
        <taxon>Duplodnaviria</taxon>
        <taxon>Heunggongvirae</taxon>
        <taxon>Uroviricota</taxon>
        <taxon>Caudoviricetes</taxon>
    </lineage>
</organism>
<dbReference type="InterPro" id="IPR029063">
    <property type="entry name" value="SAM-dependent_MTases_sf"/>
</dbReference>
<dbReference type="GO" id="GO:0003677">
    <property type="term" value="F:DNA binding"/>
    <property type="evidence" value="ECO:0007669"/>
    <property type="project" value="TreeGrafter"/>
</dbReference>
<comment type="similarity">
    <text evidence="5">Belongs to the class I-like SAM-binding methyltransferase superfamily. C5-methyltransferase family.</text>
</comment>
<dbReference type="Gene3D" id="3.90.120.10">
    <property type="entry name" value="DNA Methylase, subunit A, domain 2"/>
    <property type="match status" value="1"/>
</dbReference>
<sequence length="409" mass="45955">MELIVDNFAGGGGASTGIELATGRSVDIAINHDPAAIAMHRANHPSSKHYCENVWDVDLVEACAGRPVGLAWFSPDCKHFSKAKGGKPVEKAIRGLAWVSIRWAKLVRPRVIILENVEEFTTWGPLVGNRPDPKRKGQTFRRFVHALKRYGYRVEWNELRACDYGAPTIRKRFFLIARCDGLPIVWPEPTHGDPSTLFVASGMMHPWRTAAEIIDWTIPCPSIYDRKKPLCENTMRRIARGLRKFVLEHPQPYIVDDHIAPFLIQYHTEQSGKEVRGQAVDKPLMTADSSNRYGLVTALLIKYYGQGEGQSIRESLHTITAKDRFGLVIVRGEPYQIIDIGLRMLTPRELFRAQGFPEDYIIDRDADGKCYPKSSQVARCGNAVPPPFAEALVRVNLPELCGAEERESA</sequence>
<evidence type="ECO:0000256" key="3">
    <source>
        <dbReference type="ARBA" id="ARBA00022679"/>
    </source>
</evidence>
<dbReference type="GO" id="GO:0003886">
    <property type="term" value="F:DNA (cytosine-5-)-methyltransferase activity"/>
    <property type="evidence" value="ECO:0007669"/>
    <property type="project" value="UniProtKB-EC"/>
</dbReference>
<dbReference type="PRINTS" id="PR00105">
    <property type="entry name" value="C5METTRFRASE"/>
</dbReference>